<proteinExistence type="evidence at transcript level"/>
<evidence type="ECO:0000256" key="1">
    <source>
        <dbReference type="SAM" id="SignalP"/>
    </source>
</evidence>
<reference evidence="2" key="1">
    <citation type="journal article" date="2004" name="Eur. J. Biochem.">
        <title>APSGFLGMRamide is a unique tachykinin-related peptide in crustaceans.</title>
        <authorList>
            <person name="Yasuda-Kamatani Y."/>
            <person name="Yasuda A."/>
        </authorList>
    </citation>
    <scope>NUCLEOTIDE SEQUENCE</scope>
    <source>
        <tissue evidence="2">Cerebral ganglia</tissue>
    </source>
</reference>
<accession>Q767J5</accession>
<protein>
    <submittedName>
        <fullName evidence="2">Preprotachykinin A</fullName>
    </submittedName>
</protein>
<evidence type="ECO:0000313" key="2">
    <source>
        <dbReference type="EMBL" id="BAD06362.1"/>
    </source>
</evidence>
<dbReference type="EMBL" id="AB113378">
    <property type="protein sequence ID" value="BAD06362.1"/>
    <property type="molecule type" value="mRNA"/>
</dbReference>
<name>Q767J5_PANIN</name>
<feature type="signal peptide" evidence="1">
    <location>
        <begin position="1"/>
        <end position="22"/>
    </location>
</feature>
<sequence length="227" mass="24166">MARPGAWSVLVVLAVASCVSHAQEASDRERRAPSGFLGMRGKKDAAAPLNEVDEASANDYPILPDPIAARLYAFRNGNAPVGLAVPLRGKKAPSGFLGMRGKKSDEEIFGDASDDSDLETLLKRAPSGFLGMRGKKAPSGFLGMRGKKAPSGFLGMRGKKYYDDDGEMDALIQAFTAMMDGQQQKRAPSGFLGMRGKKAIYGDDSDEELNMAGVDKRAPSGFLGMRG</sequence>
<keyword evidence="1" id="KW-0732">Signal</keyword>
<dbReference type="PROSITE" id="PS51257">
    <property type="entry name" value="PROKAR_LIPOPROTEIN"/>
    <property type="match status" value="1"/>
</dbReference>
<organism evidence="2">
    <name type="scientific">Panulirus interruptus</name>
    <name type="common">California spiny lobster</name>
    <name type="synonym">Palinurus interruptus</name>
    <dbReference type="NCBI Taxonomy" id="6735"/>
    <lineage>
        <taxon>Eukaryota</taxon>
        <taxon>Metazoa</taxon>
        <taxon>Ecdysozoa</taxon>
        <taxon>Arthropoda</taxon>
        <taxon>Crustacea</taxon>
        <taxon>Multicrustacea</taxon>
        <taxon>Malacostraca</taxon>
        <taxon>Eumalacostraca</taxon>
        <taxon>Eucarida</taxon>
        <taxon>Decapoda</taxon>
        <taxon>Pleocyemata</taxon>
        <taxon>Achelata</taxon>
        <taxon>Palinuroidea</taxon>
        <taxon>Palinuridae</taxon>
        <taxon>Panulirus</taxon>
    </lineage>
</organism>
<feature type="chain" id="PRO_5004285855" evidence="1">
    <location>
        <begin position="23"/>
        <end position="227"/>
    </location>
</feature>
<dbReference type="AlphaFoldDB" id="Q767J5"/>